<evidence type="ECO:0000313" key="1">
    <source>
        <dbReference type="EMBL" id="MEQ2211510.1"/>
    </source>
</evidence>
<protein>
    <submittedName>
        <fullName evidence="1">Uncharacterized protein</fullName>
    </submittedName>
</protein>
<keyword evidence="2" id="KW-1185">Reference proteome</keyword>
<dbReference type="PANTHER" id="PTHR31901">
    <property type="entry name" value="GH3 DOMAIN-CONTAINING PROTEIN"/>
    <property type="match status" value="1"/>
</dbReference>
<comment type="caution">
    <text evidence="1">The sequence shown here is derived from an EMBL/GenBank/DDBJ whole genome shotgun (WGS) entry which is preliminary data.</text>
</comment>
<dbReference type="InterPro" id="IPR004993">
    <property type="entry name" value="GH3"/>
</dbReference>
<gene>
    <name evidence="1" type="ORF">XENOCAPTIV_004504</name>
</gene>
<sequence length="129" mass="14724">RLSLSTTAFSAPPNYSTRPHFANQRQEHWQELVKDIEQGTISRSLSLEPKVRRRLEVLMKPDAERAAQLQAHFQEGFGGIAKRLWPRLNLVLAVDSGSNQIYGEKLRENYCKGVPFYSPFYAATEGMDI</sequence>
<feature type="non-terminal residue" evidence="1">
    <location>
        <position position="1"/>
    </location>
</feature>
<evidence type="ECO:0000313" key="2">
    <source>
        <dbReference type="Proteomes" id="UP001434883"/>
    </source>
</evidence>
<dbReference type="PANTHER" id="PTHR31901:SF9">
    <property type="entry name" value="GH3 DOMAIN-CONTAINING PROTEIN"/>
    <property type="match status" value="1"/>
</dbReference>
<name>A0ABV0RTJ0_9TELE</name>
<dbReference type="Pfam" id="PF03321">
    <property type="entry name" value="GH3"/>
    <property type="match status" value="1"/>
</dbReference>
<proteinExistence type="predicted"/>
<organism evidence="1 2">
    <name type="scientific">Xenoophorus captivus</name>
    <dbReference type="NCBI Taxonomy" id="1517983"/>
    <lineage>
        <taxon>Eukaryota</taxon>
        <taxon>Metazoa</taxon>
        <taxon>Chordata</taxon>
        <taxon>Craniata</taxon>
        <taxon>Vertebrata</taxon>
        <taxon>Euteleostomi</taxon>
        <taxon>Actinopterygii</taxon>
        <taxon>Neopterygii</taxon>
        <taxon>Teleostei</taxon>
        <taxon>Neoteleostei</taxon>
        <taxon>Acanthomorphata</taxon>
        <taxon>Ovalentaria</taxon>
        <taxon>Atherinomorphae</taxon>
        <taxon>Cyprinodontiformes</taxon>
        <taxon>Goodeidae</taxon>
        <taxon>Xenoophorus</taxon>
    </lineage>
</organism>
<reference evidence="1 2" key="1">
    <citation type="submission" date="2021-06" db="EMBL/GenBank/DDBJ databases">
        <authorList>
            <person name="Palmer J.M."/>
        </authorList>
    </citation>
    <scope>NUCLEOTIDE SEQUENCE [LARGE SCALE GENOMIC DNA]</scope>
    <source>
        <strain evidence="1 2">XC_2019</strain>
        <tissue evidence="1">Muscle</tissue>
    </source>
</reference>
<accession>A0ABV0RTJ0</accession>
<dbReference type="EMBL" id="JAHRIN010058963">
    <property type="protein sequence ID" value="MEQ2211510.1"/>
    <property type="molecule type" value="Genomic_DNA"/>
</dbReference>
<dbReference type="Proteomes" id="UP001434883">
    <property type="component" value="Unassembled WGS sequence"/>
</dbReference>